<reference evidence="1" key="1">
    <citation type="submission" date="2020-04" db="EMBL/GenBank/DDBJ databases">
        <title>Deep metagenomics examines the oral microbiome during advanced dental caries in children, revealing novel taxa and co-occurrences with host molecules.</title>
        <authorList>
            <person name="Baker J.L."/>
            <person name="Morton J.T."/>
            <person name="Dinis M."/>
            <person name="Alvarez R."/>
            <person name="Tran N.C."/>
            <person name="Knight R."/>
            <person name="Edlund A."/>
        </authorList>
    </citation>
    <scope>NUCLEOTIDE SEQUENCE</scope>
    <source>
        <strain evidence="1">JCVI_32_bin.64</strain>
    </source>
</reference>
<keyword evidence="1" id="KW-0808">Transferase</keyword>
<sequence>DEEDGDRLKAIAFPRIAGGKHFDVTQKWFTDLMAEIGQDVVPAK</sequence>
<gene>
    <name evidence="1" type="ORF">HXK03_06980</name>
</gene>
<dbReference type="EMBL" id="JABZFZ010000391">
    <property type="protein sequence ID" value="MBF0940600.1"/>
    <property type="molecule type" value="Genomic_DNA"/>
</dbReference>
<organism evidence="1 2">
    <name type="scientific">Schaalia georgiae</name>
    <dbReference type="NCBI Taxonomy" id="52768"/>
    <lineage>
        <taxon>Bacteria</taxon>
        <taxon>Bacillati</taxon>
        <taxon>Actinomycetota</taxon>
        <taxon>Actinomycetes</taxon>
        <taxon>Actinomycetales</taxon>
        <taxon>Actinomycetaceae</taxon>
        <taxon>Schaalia</taxon>
    </lineage>
</organism>
<accession>A0A929N2X0</accession>
<dbReference type="Proteomes" id="UP000718630">
    <property type="component" value="Unassembled WGS sequence"/>
</dbReference>
<evidence type="ECO:0000313" key="2">
    <source>
        <dbReference type="Proteomes" id="UP000718630"/>
    </source>
</evidence>
<dbReference type="AlphaFoldDB" id="A0A929N2X0"/>
<comment type="caution">
    <text evidence="1">The sequence shown here is derived from an EMBL/GenBank/DDBJ whole genome shotgun (WGS) entry which is preliminary data.</text>
</comment>
<proteinExistence type="predicted"/>
<feature type="non-terminal residue" evidence="1">
    <location>
        <position position="1"/>
    </location>
</feature>
<protein>
    <submittedName>
        <fullName evidence="1">Pyrophosphate--fructose-6-phosphate 1-phosphotransferase</fullName>
        <ecNumber evidence="1">2.7.1.90</ecNumber>
    </submittedName>
</protein>
<dbReference type="GO" id="GO:0047334">
    <property type="term" value="F:diphosphate-fructose-6-phosphate 1-phosphotransferase activity"/>
    <property type="evidence" value="ECO:0007669"/>
    <property type="project" value="UniProtKB-EC"/>
</dbReference>
<name>A0A929N2X0_9ACTO</name>
<evidence type="ECO:0000313" key="1">
    <source>
        <dbReference type="EMBL" id="MBF0940600.1"/>
    </source>
</evidence>
<dbReference type="EC" id="2.7.1.90" evidence="1"/>